<evidence type="ECO:0000256" key="1">
    <source>
        <dbReference type="SAM" id="MobiDB-lite"/>
    </source>
</evidence>
<dbReference type="AlphaFoldDB" id="A0A1T5BSR2"/>
<dbReference type="Proteomes" id="UP000190044">
    <property type="component" value="Unassembled WGS sequence"/>
</dbReference>
<sequence length="44" mass="4394">MATGGDPSLPIVKAKKNPGPSVEGPGSFFGAVPSDQKRTPAAMP</sequence>
<evidence type="ECO:0000313" key="3">
    <source>
        <dbReference type="Proteomes" id="UP000190044"/>
    </source>
</evidence>
<evidence type="ECO:0000313" key="2">
    <source>
        <dbReference type="EMBL" id="SKB50191.1"/>
    </source>
</evidence>
<protein>
    <submittedName>
        <fullName evidence="2">Uncharacterized protein</fullName>
    </submittedName>
</protein>
<dbReference type="EMBL" id="FUYP01000007">
    <property type="protein sequence ID" value="SKB50191.1"/>
    <property type="molecule type" value="Genomic_DNA"/>
</dbReference>
<keyword evidence="3" id="KW-1185">Reference proteome</keyword>
<accession>A0A1T5BSR2</accession>
<gene>
    <name evidence="2" type="ORF">SAMN06295937_1007106</name>
</gene>
<name>A0A1T5BSR2_9SPHN</name>
<proteinExistence type="predicted"/>
<reference evidence="3" key="1">
    <citation type="submission" date="2017-02" db="EMBL/GenBank/DDBJ databases">
        <authorList>
            <person name="Varghese N."/>
            <person name="Submissions S."/>
        </authorList>
    </citation>
    <scope>NUCLEOTIDE SEQUENCE [LARGE SCALE GENOMIC DNA]</scope>
    <source>
        <strain evidence="3">R11H</strain>
    </source>
</reference>
<organism evidence="2 3">
    <name type="scientific">Sphingopyxis flava</name>
    <dbReference type="NCBI Taxonomy" id="1507287"/>
    <lineage>
        <taxon>Bacteria</taxon>
        <taxon>Pseudomonadati</taxon>
        <taxon>Pseudomonadota</taxon>
        <taxon>Alphaproteobacteria</taxon>
        <taxon>Sphingomonadales</taxon>
        <taxon>Sphingomonadaceae</taxon>
        <taxon>Sphingopyxis</taxon>
    </lineage>
</organism>
<feature type="region of interest" description="Disordered" evidence="1">
    <location>
        <begin position="1"/>
        <end position="44"/>
    </location>
</feature>